<feature type="binding site" evidence="15">
    <location>
        <position position="415"/>
    </location>
    <ligand>
        <name>Mg(2+)</name>
        <dbReference type="ChEBI" id="CHEBI:18420"/>
        <label>1</label>
    </ligand>
</feature>
<keyword evidence="8 15" id="KW-0547">Nucleotide-binding</keyword>
<dbReference type="InterPro" id="IPR004364">
    <property type="entry name" value="Aa-tRNA-synt_II"/>
</dbReference>
<feature type="binding site" evidence="15">
    <location>
        <position position="422"/>
    </location>
    <ligand>
        <name>Mg(2+)</name>
        <dbReference type="ChEBI" id="CHEBI:18420"/>
        <label>1</label>
    </ligand>
</feature>
<dbReference type="InterPro" id="IPR045864">
    <property type="entry name" value="aa-tRNA-synth_II/BPL/LPL"/>
</dbReference>
<keyword evidence="13 15" id="KW-0030">Aminoacyl-tRNA synthetase</keyword>
<dbReference type="Pfam" id="PF00152">
    <property type="entry name" value="tRNA-synt_2"/>
    <property type="match status" value="1"/>
</dbReference>
<dbReference type="GO" id="GO:0000287">
    <property type="term" value="F:magnesium ion binding"/>
    <property type="evidence" value="ECO:0007669"/>
    <property type="project" value="UniProtKB-UniRule"/>
</dbReference>
<dbReference type="FunFam" id="2.40.50.140:FF:000024">
    <property type="entry name" value="Lysine--tRNA ligase"/>
    <property type="match status" value="1"/>
</dbReference>
<evidence type="ECO:0000256" key="16">
    <source>
        <dbReference type="PROSITE-ProRule" id="PRU00209"/>
    </source>
</evidence>
<dbReference type="GO" id="GO:0005829">
    <property type="term" value="C:cytosol"/>
    <property type="evidence" value="ECO:0007669"/>
    <property type="project" value="TreeGrafter"/>
</dbReference>
<comment type="catalytic activity">
    <reaction evidence="14 15 17">
        <text>tRNA(Lys) + L-lysine + ATP = L-lysyl-tRNA(Lys) + AMP + diphosphate</text>
        <dbReference type="Rhea" id="RHEA:20792"/>
        <dbReference type="Rhea" id="RHEA-COMP:9696"/>
        <dbReference type="Rhea" id="RHEA-COMP:9697"/>
        <dbReference type="ChEBI" id="CHEBI:30616"/>
        <dbReference type="ChEBI" id="CHEBI:32551"/>
        <dbReference type="ChEBI" id="CHEBI:33019"/>
        <dbReference type="ChEBI" id="CHEBI:78442"/>
        <dbReference type="ChEBI" id="CHEBI:78529"/>
        <dbReference type="ChEBI" id="CHEBI:456215"/>
        <dbReference type="EC" id="6.1.1.6"/>
    </reaction>
</comment>
<dbReference type="GO" id="GO:0006431">
    <property type="term" value="P:methionyl-tRNA aminoacylation"/>
    <property type="evidence" value="ECO:0007669"/>
    <property type="project" value="InterPro"/>
</dbReference>
<dbReference type="PANTHER" id="PTHR42918:SF15">
    <property type="entry name" value="LYSINE--TRNA LIGASE, CHLOROPLASTIC_MITOCHONDRIAL"/>
    <property type="match status" value="1"/>
</dbReference>
<keyword evidence="10 15" id="KW-0460">Magnesium</keyword>
<sequence>MSDEKKNQPDVEKEALADEDVSEQMQVRLDKMHKLEEKGIRPFGHAYQWTHHTKEVHDQVEAMEAAGTVVKVAGRLLAIRGHGKTCFMDLQDKTGKIQLYVRKDEMGEDAYSVVKLLDIGDIVGVEGPVFKTHMGEPSIRVQKLEFLSKALKPLPEKWHGLKDKEIRYRQRYVDLIVNPEVRDVFVKRTQIIKCIRQVLDDQGYLEVETPVLNTISGGATARPFITHHNALDIDLYLRIATELNLKRLVVGGLERVYELGRVFRNEGMDIKHNPEFTTLECYEAFGDFNTMMDLTEKIVTTCAEKVLGTLKIQYEGTEIDLTGPWPRMTMIDAVKKYSGKDFTGVKDVETARQLAREAGVAVEPAWGVGKIINAFFDEFVEKNLIQPIFITGHPKEISPLAKSSAADPEITDRFEGYIFGRELCNGFTELNDPLDQKERFEKQVEERNAGDDEAGMMDEDFINALMHGLPPTGGLGIGIDRLVMFLTGAVSIRDVLLFPTMKPLDGGKNEAPKAPAAVPAAAAGETAAAPAFTTVAPEKIDFSNVTIEPLFTDYVDFDKFADCDFRVVKVKDCFAVPKSKKLLQFTLDDGTGTDRTILSGIKAYYEPEELIGKTCVAIVNLPPRKMMGIESCGMLLSAEHMEGEERKLHLLMLDPHIPAGAKLC</sequence>
<evidence type="ECO:0000256" key="9">
    <source>
        <dbReference type="ARBA" id="ARBA00022840"/>
    </source>
</evidence>
<keyword evidence="7 15" id="KW-0479">Metal-binding</keyword>
<dbReference type="Gene3D" id="2.40.50.140">
    <property type="entry name" value="Nucleic acid-binding proteins"/>
    <property type="match status" value="2"/>
</dbReference>
<dbReference type="PANTHER" id="PTHR42918">
    <property type="entry name" value="LYSYL-TRNA SYNTHETASE"/>
    <property type="match status" value="1"/>
</dbReference>
<dbReference type="EMBL" id="FNOP01000001">
    <property type="protein sequence ID" value="SDW41185.1"/>
    <property type="molecule type" value="Genomic_DNA"/>
</dbReference>
<evidence type="ECO:0000256" key="15">
    <source>
        <dbReference type="HAMAP-Rule" id="MF_00252"/>
    </source>
</evidence>
<dbReference type="PRINTS" id="PR00982">
    <property type="entry name" value="TRNASYNTHLYS"/>
</dbReference>
<evidence type="ECO:0000313" key="21">
    <source>
        <dbReference type="EMBL" id="SDW41185.1"/>
    </source>
</evidence>
<evidence type="ECO:0000256" key="5">
    <source>
        <dbReference type="ARBA" id="ARBA00022555"/>
    </source>
</evidence>
<dbReference type="PROSITE" id="PS50862">
    <property type="entry name" value="AA_TRNA_LIGASE_II"/>
    <property type="match status" value="1"/>
</dbReference>
<dbReference type="InterPro" id="IPR012340">
    <property type="entry name" value="NA-bd_OB-fold"/>
</dbReference>
<protein>
    <recommendedName>
        <fullName evidence="15">Lysine--tRNA ligase</fullName>
        <ecNumber evidence="15">6.1.1.6</ecNumber>
    </recommendedName>
    <alternativeName>
        <fullName evidence="15">Lysyl-tRNA synthetase</fullName>
        <shortName evidence="15">LysRS</shortName>
    </alternativeName>
</protein>
<comment type="caution">
    <text evidence="21">The sequence shown here is derived from an EMBL/GenBank/DDBJ whole genome shotgun (WGS) entry which is preliminary data.</text>
</comment>
<dbReference type="PROSITE" id="PS50886">
    <property type="entry name" value="TRBD"/>
    <property type="match status" value="1"/>
</dbReference>
<dbReference type="CDD" id="cd02800">
    <property type="entry name" value="tRNA_bind_EcMetRS_like"/>
    <property type="match status" value="1"/>
</dbReference>
<comment type="subunit">
    <text evidence="3 15">Homodimer.</text>
</comment>
<dbReference type="InterPro" id="IPR004365">
    <property type="entry name" value="NA-bd_OB_tRNA"/>
</dbReference>
<dbReference type="InterPro" id="IPR018149">
    <property type="entry name" value="Lys-tRNA-synth_II_C"/>
</dbReference>
<dbReference type="RefSeq" id="WP_074704126.1">
    <property type="nucleotide sequence ID" value="NZ_FNOP01000001.1"/>
</dbReference>
<keyword evidence="6 15" id="KW-0436">Ligase</keyword>
<dbReference type="Proteomes" id="UP000182379">
    <property type="component" value="Unassembled WGS sequence"/>
</dbReference>
<evidence type="ECO:0000256" key="10">
    <source>
        <dbReference type="ARBA" id="ARBA00022842"/>
    </source>
</evidence>
<dbReference type="CDD" id="cd04322">
    <property type="entry name" value="LysRS_N"/>
    <property type="match status" value="1"/>
</dbReference>
<feature type="region of interest" description="Disordered" evidence="18">
    <location>
        <begin position="1"/>
        <end position="23"/>
    </location>
</feature>
<keyword evidence="9 15" id="KW-0067">ATP-binding</keyword>
<dbReference type="GO" id="GO:0000049">
    <property type="term" value="F:tRNA binding"/>
    <property type="evidence" value="ECO:0007669"/>
    <property type="project" value="UniProtKB-UniRule"/>
</dbReference>
<evidence type="ECO:0000256" key="1">
    <source>
        <dbReference type="ARBA" id="ARBA00004496"/>
    </source>
</evidence>
<gene>
    <name evidence="15" type="primary">lysS</name>
    <name evidence="21" type="ORF">SAMN05216495_101176</name>
</gene>
<evidence type="ECO:0000256" key="7">
    <source>
        <dbReference type="ARBA" id="ARBA00022723"/>
    </source>
</evidence>
<dbReference type="Gene3D" id="3.30.930.10">
    <property type="entry name" value="Bira Bifunctional Protein, Domain 2"/>
    <property type="match status" value="1"/>
</dbReference>
<dbReference type="GO" id="GO:0140096">
    <property type="term" value="F:catalytic activity, acting on a protein"/>
    <property type="evidence" value="ECO:0007669"/>
    <property type="project" value="UniProtKB-ARBA"/>
</dbReference>
<dbReference type="GO" id="GO:0004825">
    <property type="term" value="F:methionine-tRNA ligase activity"/>
    <property type="evidence" value="ECO:0007669"/>
    <property type="project" value="InterPro"/>
</dbReference>
<evidence type="ECO:0000256" key="6">
    <source>
        <dbReference type="ARBA" id="ARBA00022598"/>
    </source>
</evidence>
<dbReference type="HAMAP" id="MF_00252">
    <property type="entry name" value="Lys_tRNA_synth_class2"/>
    <property type="match status" value="1"/>
</dbReference>
<dbReference type="Pfam" id="PF01588">
    <property type="entry name" value="tRNA_bind"/>
    <property type="match status" value="1"/>
</dbReference>
<dbReference type="SUPFAM" id="SSF50249">
    <property type="entry name" value="Nucleic acid-binding proteins"/>
    <property type="match status" value="2"/>
</dbReference>
<evidence type="ECO:0000256" key="14">
    <source>
        <dbReference type="ARBA" id="ARBA00048573"/>
    </source>
</evidence>
<evidence type="ECO:0000256" key="4">
    <source>
        <dbReference type="ARBA" id="ARBA00022490"/>
    </source>
</evidence>
<dbReference type="InterPro" id="IPR002313">
    <property type="entry name" value="Lys-tRNA-ligase_II"/>
</dbReference>
<evidence type="ECO:0000256" key="11">
    <source>
        <dbReference type="ARBA" id="ARBA00022884"/>
    </source>
</evidence>
<organism evidence="21 22">
    <name type="scientific">Acidaminococcus fermentans</name>
    <dbReference type="NCBI Taxonomy" id="905"/>
    <lineage>
        <taxon>Bacteria</taxon>
        <taxon>Bacillati</taxon>
        <taxon>Bacillota</taxon>
        <taxon>Negativicutes</taxon>
        <taxon>Acidaminococcales</taxon>
        <taxon>Acidaminococcaceae</taxon>
        <taxon>Acidaminococcus</taxon>
    </lineage>
</organism>
<name>A0A1H2TBW8_ACIFE</name>
<proteinExistence type="inferred from homology"/>
<dbReference type="InterPro" id="IPR044136">
    <property type="entry name" value="Lys-tRNA-ligase_II_N"/>
</dbReference>
<feature type="binding site" evidence="15">
    <location>
        <position position="422"/>
    </location>
    <ligand>
        <name>Mg(2+)</name>
        <dbReference type="ChEBI" id="CHEBI:18420"/>
        <label>2</label>
    </ligand>
</feature>
<feature type="domain" description="Aminoacyl-transfer RNA synthetases class-II family profile" evidence="19">
    <location>
        <begin position="188"/>
        <end position="503"/>
    </location>
</feature>
<evidence type="ECO:0000256" key="12">
    <source>
        <dbReference type="ARBA" id="ARBA00022917"/>
    </source>
</evidence>
<evidence type="ECO:0000259" key="19">
    <source>
        <dbReference type="PROSITE" id="PS50862"/>
    </source>
</evidence>
<dbReference type="InterPro" id="IPR002547">
    <property type="entry name" value="tRNA-bd_dom"/>
</dbReference>
<dbReference type="GO" id="GO:0005524">
    <property type="term" value="F:ATP binding"/>
    <property type="evidence" value="ECO:0007669"/>
    <property type="project" value="UniProtKB-UniRule"/>
</dbReference>
<accession>A0A1H2TBW8</accession>
<reference evidence="21 22" key="1">
    <citation type="submission" date="2016-10" db="EMBL/GenBank/DDBJ databases">
        <authorList>
            <person name="Varghese N."/>
            <person name="Submissions S."/>
        </authorList>
    </citation>
    <scope>NUCLEOTIDE SEQUENCE [LARGE SCALE GENOMIC DNA]</scope>
    <source>
        <strain evidence="21 22">WCC6</strain>
    </source>
</reference>
<comment type="similarity">
    <text evidence="2 15">Belongs to the class-II aminoacyl-tRNA synthetase family.</text>
</comment>
<dbReference type="Pfam" id="PF01336">
    <property type="entry name" value="tRNA_anti-codon"/>
    <property type="match status" value="1"/>
</dbReference>
<feature type="domain" description="TRNA-binding" evidence="20">
    <location>
        <begin position="559"/>
        <end position="664"/>
    </location>
</feature>
<dbReference type="EC" id="6.1.1.6" evidence="15"/>
<dbReference type="SUPFAM" id="SSF55681">
    <property type="entry name" value="Class II aaRS and biotin synthetases"/>
    <property type="match status" value="1"/>
</dbReference>
<dbReference type="InterPro" id="IPR004495">
    <property type="entry name" value="Met-tRNA-synth_bsu_C"/>
</dbReference>
<keyword evidence="11 16" id="KW-0694">RNA-binding</keyword>
<dbReference type="GO" id="GO:0006430">
    <property type="term" value="P:lysyl-tRNA aminoacylation"/>
    <property type="evidence" value="ECO:0007669"/>
    <property type="project" value="UniProtKB-UniRule"/>
</dbReference>
<evidence type="ECO:0000256" key="13">
    <source>
        <dbReference type="ARBA" id="ARBA00023146"/>
    </source>
</evidence>
<dbReference type="FunFam" id="3.30.930.10:FF:000001">
    <property type="entry name" value="Lysine--tRNA ligase"/>
    <property type="match status" value="1"/>
</dbReference>
<evidence type="ECO:0000256" key="18">
    <source>
        <dbReference type="SAM" id="MobiDB-lite"/>
    </source>
</evidence>
<dbReference type="NCBIfam" id="NF001756">
    <property type="entry name" value="PRK00484.1"/>
    <property type="match status" value="1"/>
</dbReference>
<keyword evidence="5 16" id="KW-0820">tRNA-binding</keyword>
<keyword evidence="12 15" id="KW-0648">Protein biosynthesis</keyword>
<evidence type="ECO:0000313" key="22">
    <source>
        <dbReference type="Proteomes" id="UP000182379"/>
    </source>
</evidence>
<keyword evidence="4 15" id="KW-0963">Cytoplasm</keyword>
<dbReference type="CDD" id="cd00775">
    <property type="entry name" value="LysRS_core"/>
    <property type="match status" value="1"/>
</dbReference>
<evidence type="ECO:0000256" key="2">
    <source>
        <dbReference type="ARBA" id="ARBA00008226"/>
    </source>
</evidence>
<dbReference type="GO" id="GO:0004824">
    <property type="term" value="F:lysine-tRNA ligase activity"/>
    <property type="evidence" value="ECO:0007669"/>
    <property type="project" value="UniProtKB-UniRule"/>
</dbReference>
<dbReference type="NCBIfam" id="TIGR00499">
    <property type="entry name" value="lysS_bact"/>
    <property type="match status" value="1"/>
</dbReference>
<comment type="cofactor">
    <cofactor evidence="15 17">
        <name>Mg(2+)</name>
        <dbReference type="ChEBI" id="CHEBI:18420"/>
    </cofactor>
    <text evidence="15 17">Binds 3 Mg(2+) ions per subunit.</text>
</comment>
<evidence type="ECO:0000256" key="8">
    <source>
        <dbReference type="ARBA" id="ARBA00022741"/>
    </source>
</evidence>
<evidence type="ECO:0000256" key="3">
    <source>
        <dbReference type="ARBA" id="ARBA00011738"/>
    </source>
</evidence>
<dbReference type="GO" id="GO:0016740">
    <property type="term" value="F:transferase activity"/>
    <property type="evidence" value="ECO:0007669"/>
    <property type="project" value="UniProtKB-ARBA"/>
</dbReference>
<evidence type="ECO:0000256" key="17">
    <source>
        <dbReference type="RuleBase" id="RU000336"/>
    </source>
</evidence>
<evidence type="ECO:0000259" key="20">
    <source>
        <dbReference type="PROSITE" id="PS50886"/>
    </source>
</evidence>
<dbReference type="InterPro" id="IPR006195">
    <property type="entry name" value="aa-tRNA-synth_II"/>
</dbReference>
<comment type="subcellular location">
    <subcellularLocation>
        <location evidence="1 15">Cytoplasm</location>
    </subcellularLocation>
</comment>
<feature type="compositionally biased region" description="Basic and acidic residues" evidence="18">
    <location>
        <begin position="1"/>
        <end position="16"/>
    </location>
</feature>
<dbReference type="AlphaFoldDB" id="A0A1H2TBW8"/>